<proteinExistence type="inferred from homology"/>
<dbReference type="GO" id="GO:0006083">
    <property type="term" value="P:acetate metabolic process"/>
    <property type="evidence" value="ECO:0007669"/>
    <property type="project" value="TreeGrafter"/>
</dbReference>
<name>A0A3D8GR23_9BACI</name>
<accession>A0A3D8GR23</accession>
<dbReference type="PROSITE" id="PS01076">
    <property type="entry name" value="ACETATE_KINASE_2"/>
    <property type="match status" value="1"/>
</dbReference>
<comment type="subcellular location">
    <subcellularLocation>
        <location evidence="1 9">Cytoplasm</location>
    </subcellularLocation>
</comment>
<dbReference type="Proteomes" id="UP000257144">
    <property type="component" value="Unassembled WGS sequence"/>
</dbReference>
<dbReference type="PANTHER" id="PTHR21060">
    <property type="entry name" value="ACETATE KINASE"/>
    <property type="match status" value="1"/>
</dbReference>
<dbReference type="GO" id="GO:0008776">
    <property type="term" value="F:acetate kinase activity"/>
    <property type="evidence" value="ECO:0007669"/>
    <property type="project" value="TreeGrafter"/>
</dbReference>
<dbReference type="InterPro" id="IPR000890">
    <property type="entry name" value="Aliphatic_acid_kin_short-chain"/>
</dbReference>
<keyword evidence="5 9" id="KW-0547">Nucleotide-binding</keyword>
<comment type="caution">
    <text evidence="11">The sequence shown here is derived from an EMBL/GenBank/DDBJ whole genome shotgun (WGS) entry which is preliminary data.</text>
</comment>
<dbReference type="Gene3D" id="3.30.420.40">
    <property type="match status" value="2"/>
</dbReference>
<evidence type="ECO:0000313" key="11">
    <source>
        <dbReference type="EMBL" id="RDU36731.1"/>
    </source>
</evidence>
<dbReference type="PIRSF" id="PIRSF036458">
    <property type="entry name" value="Butyrate_kin"/>
    <property type="match status" value="1"/>
</dbReference>
<dbReference type="CDD" id="cd24011">
    <property type="entry name" value="ASKHA_NBD_BK"/>
    <property type="match status" value="1"/>
</dbReference>
<dbReference type="GO" id="GO:0005737">
    <property type="term" value="C:cytoplasm"/>
    <property type="evidence" value="ECO:0007669"/>
    <property type="project" value="UniProtKB-SubCell"/>
</dbReference>
<dbReference type="SUPFAM" id="SSF53067">
    <property type="entry name" value="Actin-like ATPase domain"/>
    <property type="match status" value="2"/>
</dbReference>
<evidence type="ECO:0000256" key="10">
    <source>
        <dbReference type="RuleBase" id="RU003835"/>
    </source>
</evidence>
<dbReference type="EMBL" id="QNQT01000004">
    <property type="protein sequence ID" value="RDU36731.1"/>
    <property type="molecule type" value="Genomic_DNA"/>
</dbReference>
<dbReference type="PRINTS" id="PR00471">
    <property type="entry name" value="ACETATEKNASE"/>
</dbReference>
<organism evidence="11 12">
    <name type="scientific">Neobacillus piezotolerans</name>
    <dbReference type="NCBI Taxonomy" id="2259171"/>
    <lineage>
        <taxon>Bacteria</taxon>
        <taxon>Bacillati</taxon>
        <taxon>Bacillota</taxon>
        <taxon>Bacilli</taxon>
        <taxon>Bacillales</taxon>
        <taxon>Bacillaceae</taxon>
        <taxon>Neobacillus</taxon>
    </lineage>
</organism>
<dbReference type="EC" id="2.7.2.7" evidence="9"/>
<comment type="catalytic activity">
    <reaction evidence="8 9">
        <text>butanoate + ATP = butanoyl phosphate + ADP</text>
        <dbReference type="Rhea" id="RHEA:13585"/>
        <dbReference type="ChEBI" id="CHEBI:17968"/>
        <dbReference type="ChEBI" id="CHEBI:30616"/>
        <dbReference type="ChEBI" id="CHEBI:58079"/>
        <dbReference type="ChEBI" id="CHEBI:456216"/>
        <dbReference type="EC" id="2.7.2.7"/>
    </reaction>
</comment>
<evidence type="ECO:0000256" key="1">
    <source>
        <dbReference type="ARBA" id="ARBA00004496"/>
    </source>
</evidence>
<dbReference type="GO" id="GO:0047761">
    <property type="term" value="F:butyrate kinase activity"/>
    <property type="evidence" value="ECO:0007669"/>
    <property type="project" value="UniProtKB-UniRule"/>
</dbReference>
<dbReference type="AlphaFoldDB" id="A0A3D8GR23"/>
<reference evidence="11 12" key="1">
    <citation type="submission" date="2018-07" db="EMBL/GenBank/DDBJ databases">
        <title>Bacillus sp. YLB-04 draft genome sequence.</title>
        <authorList>
            <person name="Yu L."/>
            <person name="Tang X."/>
        </authorList>
    </citation>
    <scope>NUCLEOTIDE SEQUENCE [LARGE SCALE GENOMIC DNA]</scope>
    <source>
        <strain evidence="11 12">YLB-04</strain>
    </source>
</reference>
<keyword evidence="3 9" id="KW-0963">Cytoplasm</keyword>
<evidence type="ECO:0000313" key="12">
    <source>
        <dbReference type="Proteomes" id="UP000257144"/>
    </source>
</evidence>
<sequence length="359" mass="38599">MAHYILAINPGSTSTKLGIYEDRKLLFTETVRHADEDLAGFSKIADQLPLRLQVVAEFFEKHGFDARRLAAVAGRGGLLKPMNGGTYMVSEDMLSDATSGIFGEHASNLGPVLAFEIASKFEIPAYIVDPVTVDEFIPESRLSGFSGIDRISQLHALNIKAVSRKVARGLGRPLEELNFVVAHLGAGISVAAGLGGRIIDVNNADNEGPFSPERSGTLPLKQLIRLCYSGKYTEKEVVGLVTRKGGLCSYLGTKSAHEAEKRAISGDFHAELVLNAMVHQIAKEIGAMAAVLDGRVDGIILTGGLAHSEYIVGKLRKKIGFLGEVFVLPGEEELEALAEGALRVLNGEEAKREYSCLLD</sequence>
<dbReference type="InterPro" id="IPR023865">
    <property type="entry name" value="Aliphatic_acid_kinase_CS"/>
</dbReference>
<dbReference type="HAMAP" id="MF_00542">
    <property type="entry name" value="Butyrate_kinase"/>
    <property type="match status" value="1"/>
</dbReference>
<dbReference type="InterPro" id="IPR043129">
    <property type="entry name" value="ATPase_NBD"/>
</dbReference>
<protein>
    <recommendedName>
        <fullName evidence="9">Probable butyrate kinase</fullName>
        <shortName evidence="9">BK</shortName>
        <ecNumber evidence="9">2.7.2.7</ecNumber>
    </recommendedName>
    <alternativeName>
        <fullName evidence="9">Branched-chain carboxylic acid kinase</fullName>
    </alternativeName>
</protein>
<evidence type="ECO:0000256" key="7">
    <source>
        <dbReference type="ARBA" id="ARBA00022840"/>
    </source>
</evidence>
<keyword evidence="6 9" id="KW-0418">Kinase</keyword>
<keyword evidence="12" id="KW-1185">Reference proteome</keyword>
<evidence type="ECO:0000256" key="4">
    <source>
        <dbReference type="ARBA" id="ARBA00022679"/>
    </source>
</evidence>
<evidence type="ECO:0000256" key="5">
    <source>
        <dbReference type="ARBA" id="ARBA00022741"/>
    </source>
</evidence>
<keyword evidence="4 9" id="KW-0808">Transferase</keyword>
<evidence type="ECO:0000256" key="9">
    <source>
        <dbReference type="HAMAP-Rule" id="MF_00542"/>
    </source>
</evidence>
<evidence type="ECO:0000256" key="3">
    <source>
        <dbReference type="ARBA" id="ARBA00022490"/>
    </source>
</evidence>
<comment type="similarity">
    <text evidence="2 9 10">Belongs to the acetokinase family.</text>
</comment>
<evidence type="ECO:0000256" key="2">
    <source>
        <dbReference type="ARBA" id="ARBA00008748"/>
    </source>
</evidence>
<dbReference type="Pfam" id="PF00871">
    <property type="entry name" value="Acetate_kinase"/>
    <property type="match status" value="1"/>
</dbReference>
<dbReference type="OrthoDB" id="9771859at2"/>
<dbReference type="PANTHER" id="PTHR21060:SF3">
    <property type="entry name" value="BUTYRATE KINASE 2-RELATED"/>
    <property type="match status" value="1"/>
</dbReference>
<evidence type="ECO:0000256" key="8">
    <source>
        <dbReference type="ARBA" id="ARBA00048596"/>
    </source>
</evidence>
<dbReference type="InterPro" id="IPR011245">
    <property type="entry name" value="Butyrate_kin"/>
</dbReference>
<keyword evidence="7 9" id="KW-0067">ATP-binding</keyword>
<dbReference type="NCBIfam" id="NF002834">
    <property type="entry name" value="PRK03011.1-5"/>
    <property type="match status" value="1"/>
</dbReference>
<dbReference type="NCBIfam" id="TIGR02707">
    <property type="entry name" value="butyr_kinase"/>
    <property type="match status" value="1"/>
</dbReference>
<dbReference type="GO" id="GO:0005524">
    <property type="term" value="F:ATP binding"/>
    <property type="evidence" value="ECO:0007669"/>
    <property type="project" value="UniProtKB-KW"/>
</dbReference>
<dbReference type="PROSITE" id="PS01075">
    <property type="entry name" value="ACETATE_KINASE_1"/>
    <property type="match status" value="1"/>
</dbReference>
<evidence type="ECO:0000256" key="6">
    <source>
        <dbReference type="ARBA" id="ARBA00022777"/>
    </source>
</evidence>
<gene>
    <name evidence="9 11" type="primary">buk</name>
    <name evidence="11" type="ORF">DRW41_11795</name>
</gene>